<dbReference type="GO" id="GO:0016301">
    <property type="term" value="F:kinase activity"/>
    <property type="evidence" value="ECO:0007669"/>
    <property type="project" value="UniProtKB-KW"/>
</dbReference>
<dbReference type="EMBL" id="MGDT01000004">
    <property type="protein sequence ID" value="OGL66981.1"/>
    <property type="molecule type" value="Genomic_DNA"/>
</dbReference>
<keyword evidence="2" id="KW-0418">Kinase</keyword>
<reference evidence="4 5" key="1">
    <citation type="journal article" date="2016" name="Nat. Commun.">
        <title>Thousands of microbial genomes shed light on interconnected biogeochemical processes in an aquifer system.</title>
        <authorList>
            <person name="Anantharaman K."/>
            <person name="Brown C.T."/>
            <person name="Hug L.A."/>
            <person name="Sharon I."/>
            <person name="Castelle C.J."/>
            <person name="Probst A.J."/>
            <person name="Thomas B.C."/>
            <person name="Singh A."/>
            <person name="Wilkins M.J."/>
            <person name="Karaoz U."/>
            <person name="Brodie E.L."/>
            <person name="Williams K.H."/>
            <person name="Hubbard S.S."/>
            <person name="Banfield J.F."/>
        </authorList>
    </citation>
    <scope>NUCLEOTIDE SEQUENCE [LARGE SCALE GENOMIC DNA]</scope>
</reference>
<gene>
    <name evidence="4" type="ORF">A2856_00600</name>
</gene>
<dbReference type="STRING" id="1802385.A2856_00600"/>
<dbReference type="InterPro" id="IPR002139">
    <property type="entry name" value="Ribo/fructo_kinase"/>
</dbReference>
<evidence type="ECO:0000313" key="4">
    <source>
        <dbReference type="EMBL" id="OGL66981.1"/>
    </source>
</evidence>
<dbReference type="PRINTS" id="PR00990">
    <property type="entry name" value="RIBOKINASE"/>
</dbReference>
<protein>
    <recommendedName>
        <fullName evidence="3">Carbohydrate kinase PfkB domain-containing protein</fullName>
    </recommendedName>
</protein>
<proteinExistence type="predicted"/>
<dbReference type="Gene3D" id="3.40.1190.20">
    <property type="match status" value="1"/>
</dbReference>
<dbReference type="SUPFAM" id="SSF53613">
    <property type="entry name" value="Ribokinase-like"/>
    <property type="match status" value="1"/>
</dbReference>
<organism evidence="4 5">
    <name type="scientific">Candidatus Uhrbacteria bacterium RIFCSPHIGHO2_01_FULL_63_20</name>
    <dbReference type="NCBI Taxonomy" id="1802385"/>
    <lineage>
        <taxon>Bacteria</taxon>
        <taxon>Candidatus Uhriibacteriota</taxon>
    </lineage>
</organism>
<dbReference type="InterPro" id="IPR029056">
    <property type="entry name" value="Ribokinase-like"/>
</dbReference>
<keyword evidence="1" id="KW-0808">Transferase</keyword>
<dbReference type="InterPro" id="IPR011611">
    <property type="entry name" value="PfkB_dom"/>
</dbReference>
<evidence type="ECO:0000313" key="5">
    <source>
        <dbReference type="Proteomes" id="UP000177885"/>
    </source>
</evidence>
<sequence length="324" mass="34251">MHDVITIGSGTRDVFLISDQFQMIRSAKFATGIGECVSLGSKIEVEEIVHTTGGGATNAAVTFARLGFNAATVCRVGDDSAGRDVIIDLQREGIATTLVRRVEDGETGYSTLLTDANTGERSVLVYRGVSATFAVSDISWDECDARWYYVTSLGGNLSVAKRVITFAKGCDASVAWNPGSKELKRGLGSIQELLPEVDLFMVNREEAIALTGRGEIEGIFQRLLTANNVVIVTDGEKGAYAGRGGKVWFAGTTGRKAVSRTGAGDAFGSAFVASYMQKKDVPAALAVATLNADSVIRAVGAKAGILKSWPTAAQIKKIAVRKLS</sequence>
<dbReference type="Proteomes" id="UP000177885">
    <property type="component" value="Unassembled WGS sequence"/>
</dbReference>
<dbReference type="PANTHER" id="PTHR10584">
    <property type="entry name" value="SUGAR KINASE"/>
    <property type="match status" value="1"/>
</dbReference>
<comment type="caution">
    <text evidence="4">The sequence shown here is derived from an EMBL/GenBank/DDBJ whole genome shotgun (WGS) entry which is preliminary data.</text>
</comment>
<dbReference type="PANTHER" id="PTHR10584:SF166">
    <property type="entry name" value="RIBOKINASE"/>
    <property type="match status" value="1"/>
</dbReference>
<accession>A0A1F7TLX6</accession>
<name>A0A1F7TLX6_9BACT</name>
<dbReference type="GO" id="GO:0006796">
    <property type="term" value="P:phosphate-containing compound metabolic process"/>
    <property type="evidence" value="ECO:0007669"/>
    <property type="project" value="UniProtKB-ARBA"/>
</dbReference>
<evidence type="ECO:0000256" key="2">
    <source>
        <dbReference type="ARBA" id="ARBA00022777"/>
    </source>
</evidence>
<evidence type="ECO:0000259" key="3">
    <source>
        <dbReference type="Pfam" id="PF00294"/>
    </source>
</evidence>
<feature type="domain" description="Carbohydrate kinase PfkB" evidence="3">
    <location>
        <begin position="40"/>
        <end position="303"/>
    </location>
</feature>
<evidence type="ECO:0000256" key="1">
    <source>
        <dbReference type="ARBA" id="ARBA00022679"/>
    </source>
</evidence>
<dbReference type="Pfam" id="PF00294">
    <property type="entry name" value="PfkB"/>
    <property type="match status" value="1"/>
</dbReference>
<dbReference type="AlphaFoldDB" id="A0A1F7TLX6"/>